<organism evidence="6 7">
    <name type="scientific">Phaeodactylum tricornutum (strain CCAP 1055/1)</name>
    <dbReference type="NCBI Taxonomy" id="556484"/>
    <lineage>
        <taxon>Eukaryota</taxon>
        <taxon>Sar</taxon>
        <taxon>Stramenopiles</taxon>
        <taxon>Ochrophyta</taxon>
        <taxon>Bacillariophyta</taxon>
        <taxon>Bacillariophyceae</taxon>
        <taxon>Bacillariophycidae</taxon>
        <taxon>Naviculales</taxon>
        <taxon>Phaeodactylaceae</taxon>
        <taxon>Phaeodactylum</taxon>
    </lineage>
</organism>
<protein>
    <submittedName>
        <fullName evidence="6">Uncharacterized protein</fullName>
    </submittedName>
</protein>
<dbReference type="GeneID" id="7198671"/>
<evidence type="ECO:0000313" key="6">
    <source>
        <dbReference type="EMBL" id="EEC43702.1"/>
    </source>
</evidence>
<dbReference type="KEGG" id="pti:PHATRDRAFT_49849"/>
<evidence type="ECO:0000256" key="4">
    <source>
        <dbReference type="ARBA" id="ARBA00023136"/>
    </source>
</evidence>
<gene>
    <name evidence="6" type="ORF">PHATRDRAFT_49849</name>
</gene>
<dbReference type="InterPro" id="IPR037185">
    <property type="entry name" value="EmrE-like"/>
</dbReference>
<dbReference type="Proteomes" id="UP000000759">
    <property type="component" value="Chromosome 25"/>
</dbReference>
<keyword evidence="3 5" id="KW-1133">Transmembrane helix</keyword>
<feature type="transmembrane region" description="Helical" evidence="5">
    <location>
        <begin position="130"/>
        <end position="156"/>
    </location>
</feature>
<dbReference type="RefSeq" id="XP_002184643.1">
    <property type="nucleotide sequence ID" value="XM_002184607.1"/>
</dbReference>
<dbReference type="GO" id="GO:0015165">
    <property type="term" value="F:pyrimidine nucleotide-sugar transmembrane transporter activity"/>
    <property type="evidence" value="ECO:0007669"/>
    <property type="project" value="InterPro"/>
</dbReference>
<proteinExistence type="predicted"/>
<feature type="transmembrane region" description="Helical" evidence="5">
    <location>
        <begin position="209"/>
        <end position="231"/>
    </location>
</feature>
<evidence type="ECO:0000256" key="3">
    <source>
        <dbReference type="ARBA" id="ARBA00022989"/>
    </source>
</evidence>
<dbReference type="PaxDb" id="2850-Phatr49849"/>
<keyword evidence="2 5" id="KW-0812">Transmembrane</keyword>
<dbReference type="HOGENOM" id="CLU_046494_0_0_1"/>
<evidence type="ECO:0000256" key="2">
    <source>
        <dbReference type="ARBA" id="ARBA00022692"/>
    </source>
</evidence>
<evidence type="ECO:0000313" key="7">
    <source>
        <dbReference type="Proteomes" id="UP000000759"/>
    </source>
</evidence>
<evidence type="ECO:0000256" key="5">
    <source>
        <dbReference type="SAM" id="Phobius"/>
    </source>
</evidence>
<dbReference type="EMBL" id="CM000627">
    <property type="protein sequence ID" value="EEC43702.1"/>
    <property type="molecule type" value="Genomic_DNA"/>
</dbReference>
<dbReference type="SUPFAM" id="SSF103481">
    <property type="entry name" value="Multidrug resistance efflux transporter EmrE"/>
    <property type="match status" value="1"/>
</dbReference>
<name>B7GC26_PHATC</name>
<feature type="transmembrane region" description="Helical" evidence="5">
    <location>
        <begin position="321"/>
        <end position="342"/>
    </location>
</feature>
<dbReference type="AlphaFoldDB" id="B7GC26"/>
<dbReference type="SMR" id="B7GC26"/>
<dbReference type="Pfam" id="PF04142">
    <property type="entry name" value="Nuc_sug_transp"/>
    <property type="match status" value="1"/>
</dbReference>
<comment type="subcellular location">
    <subcellularLocation>
        <location evidence="1">Membrane</location>
        <topology evidence="1">Multi-pass membrane protein</topology>
    </subcellularLocation>
</comment>
<feature type="transmembrane region" description="Helical" evidence="5">
    <location>
        <begin position="176"/>
        <end position="197"/>
    </location>
</feature>
<feature type="transmembrane region" description="Helical" evidence="5">
    <location>
        <begin position="265"/>
        <end position="284"/>
    </location>
</feature>
<accession>B7GC26</accession>
<dbReference type="PANTHER" id="PTHR10231">
    <property type="entry name" value="NUCLEOTIDE-SUGAR TRANSMEMBRANE TRANSPORTER"/>
    <property type="match status" value="1"/>
</dbReference>
<keyword evidence="7" id="KW-1185">Reference proteome</keyword>
<feature type="transmembrane region" description="Helical" evidence="5">
    <location>
        <begin position="354"/>
        <end position="373"/>
    </location>
</feature>
<dbReference type="InParanoid" id="B7GC26"/>
<dbReference type="InterPro" id="IPR007271">
    <property type="entry name" value="Nuc_sug_transpt"/>
</dbReference>
<dbReference type="OrthoDB" id="408493at2759"/>
<keyword evidence="4 5" id="KW-0472">Membrane</keyword>
<dbReference type="GO" id="GO:0000139">
    <property type="term" value="C:Golgi membrane"/>
    <property type="evidence" value="ECO:0007669"/>
    <property type="project" value="InterPro"/>
</dbReference>
<feature type="transmembrane region" description="Helical" evidence="5">
    <location>
        <begin position="393"/>
        <end position="411"/>
    </location>
</feature>
<dbReference type="OMA" id="WIPLATN"/>
<dbReference type="eggNOG" id="KOG2234">
    <property type="taxonomic scope" value="Eukaryota"/>
</dbReference>
<reference evidence="6 7" key="1">
    <citation type="journal article" date="2008" name="Nature">
        <title>The Phaeodactylum genome reveals the evolutionary history of diatom genomes.</title>
        <authorList>
            <person name="Bowler C."/>
            <person name="Allen A.E."/>
            <person name="Badger J.H."/>
            <person name="Grimwood J."/>
            <person name="Jabbari K."/>
            <person name="Kuo A."/>
            <person name="Maheswari U."/>
            <person name="Martens C."/>
            <person name="Maumus F."/>
            <person name="Otillar R.P."/>
            <person name="Rayko E."/>
            <person name="Salamov A."/>
            <person name="Vandepoele K."/>
            <person name="Beszteri B."/>
            <person name="Gruber A."/>
            <person name="Heijde M."/>
            <person name="Katinka M."/>
            <person name="Mock T."/>
            <person name="Valentin K."/>
            <person name="Verret F."/>
            <person name="Berges J.A."/>
            <person name="Brownlee C."/>
            <person name="Cadoret J.P."/>
            <person name="Chiovitti A."/>
            <person name="Choi C.J."/>
            <person name="Coesel S."/>
            <person name="De Martino A."/>
            <person name="Detter J.C."/>
            <person name="Durkin C."/>
            <person name="Falciatore A."/>
            <person name="Fournet J."/>
            <person name="Haruta M."/>
            <person name="Huysman M.J."/>
            <person name="Jenkins B.D."/>
            <person name="Jiroutova K."/>
            <person name="Jorgensen R.E."/>
            <person name="Joubert Y."/>
            <person name="Kaplan A."/>
            <person name="Kroger N."/>
            <person name="Kroth P.G."/>
            <person name="La Roche J."/>
            <person name="Lindquist E."/>
            <person name="Lommer M."/>
            <person name="Martin-Jezequel V."/>
            <person name="Lopez P.J."/>
            <person name="Lucas S."/>
            <person name="Mangogna M."/>
            <person name="McGinnis K."/>
            <person name="Medlin L.K."/>
            <person name="Montsant A."/>
            <person name="Oudot-Le Secq M.P."/>
            <person name="Napoli C."/>
            <person name="Obornik M."/>
            <person name="Parker M.S."/>
            <person name="Petit J.L."/>
            <person name="Porcel B.M."/>
            <person name="Poulsen N."/>
            <person name="Robison M."/>
            <person name="Rychlewski L."/>
            <person name="Rynearson T.A."/>
            <person name="Schmutz J."/>
            <person name="Shapiro H."/>
            <person name="Siaut M."/>
            <person name="Stanley M."/>
            <person name="Sussman M.R."/>
            <person name="Taylor A.R."/>
            <person name="Vardi A."/>
            <person name="von Dassow P."/>
            <person name="Vyverman W."/>
            <person name="Willis A."/>
            <person name="Wyrwicz L.S."/>
            <person name="Rokhsar D.S."/>
            <person name="Weissenbach J."/>
            <person name="Armbrust E.V."/>
            <person name="Green B.R."/>
            <person name="Van de Peer Y."/>
            <person name="Grigoriev I.V."/>
        </authorList>
    </citation>
    <scope>NUCLEOTIDE SEQUENCE [LARGE SCALE GENOMIC DNA]</scope>
    <source>
        <strain evidence="6 7">CCAP 1055/1</strain>
    </source>
</reference>
<reference evidence="7" key="2">
    <citation type="submission" date="2008-08" db="EMBL/GenBank/DDBJ databases">
        <authorList>
            <consortium name="Diatom Consortium"/>
            <person name="Grigoriev I."/>
            <person name="Grimwood J."/>
            <person name="Kuo A."/>
            <person name="Otillar R.P."/>
            <person name="Salamov A."/>
            <person name="Detter J.C."/>
            <person name="Lindquist E."/>
            <person name="Shapiro H."/>
            <person name="Lucas S."/>
            <person name="Glavina del Rio T."/>
            <person name="Pitluck S."/>
            <person name="Rokhsar D."/>
            <person name="Bowler C."/>
        </authorList>
    </citation>
    <scope>GENOME REANNOTATION</scope>
    <source>
        <strain evidence="7">CCAP 1055/1</strain>
    </source>
</reference>
<evidence type="ECO:0000256" key="1">
    <source>
        <dbReference type="ARBA" id="ARBA00004141"/>
    </source>
</evidence>
<sequence length="469" mass="51021">MSSLLVVKFVSREEKPSLQSFSTGFENNCRSSRNDTAMDVNQIRRYHVQRKRLYRTATAMKVSRLLLALASFLTSWPCTGAFQPRRPPFAKSVHVSSNSARKTIRDRIARRAIARNIATRPKTYTSRPKTALLAVPAISVPAPGTFYMILLAVQFASQPLLTKRYAPPTIIRSTYVLAQDLFRMFTCVTLLIITGSWHSATASWKWSSAAVAAGLPALLYAVQNYCSLVAYQNLPPITYNVLNQTKTLSAAVCCYFLLRQRQSPYQIVALGVLLVAALVMESILPLPGIGKPQDPTLAGTATEKHKDHTASIDTDQKGVHWASGVLPVLAASGISGLAGALAQKSLQVQERNSFLFSGELAAISAVSLLISSLLGSPDGRRIRKEGWTKGWTWQTWIPLATNAAGGILVGLVTKHAGSVRKGFALIIGMFLSGVLQNVVGSERQVTSQQWAGGSLAALSLWLYTAYPMV</sequence>